<feature type="compositionally biased region" description="Polar residues" evidence="1">
    <location>
        <begin position="717"/>
        <end position="730"/>
    </location>
</feature>
<dbReference type="InterPro" id="IPR010308">
    <property type="entry name" value="TRP_C"/>
</dbReference>
<feature type="region of interest" description="Disordered" evidence="1">
    <location>
        <begin position="820"/>
        <end position="840"/>
    </location>
</feature>
<sequence length="901" mass="97662">MAGDSRLYSGIPVRFEACHTLVPLTLRRSLLACGLLLGAPALLPTVNAAYVESVPCSGQDDYSIGDGTKLQLFGFDVRMLSPGQVMFDKKTPVNSTTLEIKVNLNFPNSTACADVPAREWDALINLQRPGSSNTSILRQANYTCQTSLYPESQPGVISTSIFQYDVGPLEPMPSFAVELSLGPLQQELVNASFCAYFEVMPVLGIGSILGLRLGPIAIFTLVLIAGVLATLYSDMDTPSGSLHRRWTSMDGIAPARDTNSAATRPILPGVGDCLLHLQFIFLMGALTVHYPPFYQPVTSQLSWAGLFSPVGPLGIGQGYTNTRNGIYEVNGTLSGGTLGFELLTQITGGPMRMDMWWNMVILALIVAFATTLLLQTPRIVPTIREKFTSTPSNQPPPPTKLGATRTAWNVIKVVLSYFLTPIVALSAYQLCNLFLPVYHLVLASLFILAIVVCFIWMSKVAPRSQLGNLLVGGTKSRYRVLHQRDNSVDRPMTQPNKPKSDKASEINLFTMMFFAIAFIRGATIGGLQSYPLAQIATLGAMEMVMFISTLFLRPFTTRDLVISAGSCVARFAVIMLTVVFLNQLNANFQTKISVGYVILGIHMAVLVLACAIPAILRLMGLARANLKTVDGKHVYGLDRLHRRSTTFNNLSQLDVDSDHNGNLAHSTHLISPASVHSPHTSLGKGSRTTFDSRRSASQSTQRPVTRDPFFREPRAKTSLTSLNSLNTPNSPMDRGKLSSEGERDSLGPLRKATTLNLPTAGNSSRSRRHSSASILSDGTLVDASEPPLPLARPALAPRWGDYSFREADLYYRQPPAYEGANEDDWSATADSSSTNRQEGLRSLSAGVSVWAHLTGSKASGTSGGGGGFEVRRPPRPIPEQSGRSASAGTFEVRRPPKPVQQ</sequence>
<keyword evidence="2" id="KW-0812">Transmembrane</keyword>
<reference evidence="5" key="3">
    <citation type="submission" date="2025-08" db="UniProtKB">
        <authorList>
            <consortium name="RefSeq"/>
        </authorList>
    </citation>
    <scope>IDENTIFICATION</scope>
    <source>
        <strain evidence="5">NI907</strain>
    </source>
</reference>
<dbReference type="GeneID" id="41966658"/>
<dbReference type="InterPro" id="IPR040241">
    <property type="entry name" value="TRP_Flc/Pkd2-like"/>
</dbReference>
<evidence type="ECO:0000313" key="5">
    <source>
        <dbReference type="RefSeq" id="XP_030976313.1"/>
    </source>
</evidence>
<reference evidence="4 5" key="1">
    <citation type="journal article" date="2019" name="Mol. Biol. Evol.">
        <title>Blast fungal genomes show frequent chromosomal changes, gene gains and losses, and effector gene turnover.</title>
        <authorList>
            <person name="Gomez Luciano L.B."/>
            <person name="Jason Tsai I."/>
            <person name="Chuma I."/>
            <person name="Tosa Y."/>
            <person name="Chen Y.H."/>
            <person name="Li J.Y."/>
            <person name="Li M.Y."/>
            <person name="Jade Lu M.Y."/>
            <person name="Nakayashiki H."/>
            <person name="Li W.H."/>
        </authorList>
    </citation>
    <scope>NUCLEOTIDE SEQUENCE [LARGE SCALE GENOMIC DNA]</scope>
    <source>
        <strain evidence="4 5">NI907</strain>
    </source>
</reference>
<keyword evidence="2" id="KW-1133">Transmembrane helix</keyword>
<feature type="transmembrane region" description="Helical" evidence="2">
    <location>
        <begin position="216"/>
        <end position="235"/>
    </location>
</feature>
<gene>
    <name evidence="5" type="ORF">PgNI_11789</name>
</gene>
<feature type="transmembrane region" description="Helical" evidence="2">
    <location>
        <begin position="410"/>
        <end position="430"/>
    </location>
</feature>
<keyword evidence="2" id="KW-0472">Membrane</keyword>
<protein>
    <recommendedName>
        <fullName evidence="3">TRP C-terminal domain-containing protein</fullName>
    </recommendedName>
</protein>
<feature type="transmembrane region" description="Helical" evidence="2">
    <location>
        <begin position="436"/>
        <end position="457"/>
    </location>
</feature>
<dbReference type="PANTHER" id="PTHR31145:SF8">
    <property type="entry name" value="INTEGRAL MEMBRANE PROTEIN (AFU_ORTHOLOGUE AFUA_2G17475)"/>
    <property type="match status" value="1"/>
</dbReference>
<dbReference type="GO" id="GO:0055085">
    <property type="term" value="P:transmembrane transport"/>
    <property type="evidence" value="ECO:0007669"/>
    <property type="project" value="TreeGrafter"/>
</dbReference>
<evidence type="ECO:0000313" key="4">
    <source>
        <dbReference type="Proteomes" id="UP000515153"/>
    </source>
</evidence>
<organism evidence="4 5">
    <name type="scientific">Pyricularia grisea</name>
    <name type="common">Crabgrass-specific blast fungus</name>
    <name type="synonym">Magnaporthe grisea</name>
    <dbReference type="NCBI Taxonomy" id="148305"/>
    <lineage>
        <taxon>Eukaryota</taxon>
        <taxon>Fungi</taxon>
        <taxon>Dikarya</taxon>
        <taxon>Ascomycota</taxon>
        <taxon>Pezizomycotina</taxon>
        <taxon>Sordariomycetes</taxon>
        <taxon>Sordariomycetidae</taxon>
        <taxon>Magnaporthales</taxon>
        <taxon>Pyriculariaceae</taxon>
        <taxon>Pyricularia</taxon>
    </lineage>
</organism>
<feature type="transmembrane region" description="Helical" evidence="2">
    <location>
        <begin position="355"/>
        <end position="374"/>
    </location>
</feature>
<dbReference type="GO" id="GO:0016020">
    <property type="term" value="C:membrane"/>
    <property type="evidence" value="ECO:0007669"/>
    <property type="project" value="TreeGrafter"/>
</dbReference>
<dbReference type="Proteomes" id="UP000515153">
    <property type="component" value="Chromosome V"/>
</dbReference>
<feature type="compositionally biased region" description="Basic and acidic residues" evidence="1">
    <location>
        <begin position="733"/>
        <end position="745"/>
    </location>
</feature>
<feature type="transmembrane region" description="Helical" evidence="2">
    <location>
        <begin position="506"/>
        <end position="527"/>
    </location>
</feature>
<dbReference type="Pfam" id="PF06011">
    <property type="entry name" value="TRP"/>
    <property type="match status" value="1"/>
</dbReference>
<feature type="transmembrane region" description="Helical" evidence="2">
    <location>
        <begin position="593"/>
        <end position="616"/>
    </location>
</feature>
<proteinExistence type="predicted"/>
<reference evidence="5" key="2">
    <citation type="submission" date="2019-10" db="EMBL/GenBank/DDBJ databases">
        <authorList>
            <consortium name="NCBI Genome Project"/>
        </authorList>
    </citation>
    <scope>NUCLEOTIDE SEQUENCE</scope>
    <source>
        <strain evidence="5">NI907</strain>
    </source>
</reference>
<keyword evidence="4" id="KW-1185">Reference proteome</keyword>
<dbReference type="AlphaFoldDB" id="A0A6P8AN48"/>
<feature type="transmembrane region" description="Helical" evidence="2">
    <location>
        <begin position="273"/>
        <end position="293"/>
    </location>
</feature>
<feature type="domain" description="TRP C-terminal" evidence="3">
    <location>
        <begin position="509"/>
        <end position="612"/>
    </location>
</feature>
<accession>A0A6P8AN48</accession>
<evidence type="ECO:0000256" key="1">
    <source>
        <dbReference type="SAM" id="MobiDB-lite"/>
    </source>
</evidence>
<evidence type="ECO:0000256" key="2">
    <source>
        <dbReference type="SAM" id="Phobius"/>
    </source>
</evidence>
<name>A0A6P8AN48_PYRGI</name>
<feature type="transmembrane region" description="Helical" evidence="2">
    <location>
        <begin position="560"/>
        <end position="581"/>
    </location>
</feature>
<evidence type="ECO:0000259" key="3">
    <source>
        <dbReference type="Pfam" id="PF06011"/>
    </source>
</evidence>
<dbReference type="PANTHER" id="PTHR31145">
    <property type="entry name" value="INTEGRAL MEMBRANE PROTEIN (AFU_ORTHOLOGUE AFUA_7G01610)"/>
    <property type="match status" value="1"/>
</dbReference>
<feature type="compositionally biased region" description="Basic and acidic residues" evidence="1">
    <location>
        <begin position="704"/>
        <end position="715"/>
    </location>
</feature>
<feature type="compositionally biased region" description="Polar residues" evidence="1">
    <location>
        <begin position="753"/>
        <end position="762"/>
    </location>
</feature>
<dbReference type="KEGG" id="pgri:PgNI_11789"/>
<dbReference type="RefSeq" id="XP_030976313.1">
    <property type="nucleotide sequence ID" value="XM_031131753.1"/>
</dbReference>
<feature type="region of interest" description="Disordered" evidence="1">
    <location>
        <begin position="855"/>
        <end position="901"/>
    </location>
</feature>
<feature type="region of interest" description="Disordered" evidence="1">
    <location>
        <begin position="668"/>
        <end position="784"/>
    </location>
</feature>